<comment type="function">
    <text evidence="6">Has phosphodiesterase (PDE) activity against cyclic-di-AMP (c-di-AMP).</text>
</comment>
<dbReference type="InterPro" id="IPR003156">
    <property type="entry name" value="DHHA1_dom"/>
</dbReference>
<dbReference type="Pfam" id="PF24898">
    <property type="entry name" value="GGDEF_GdpP"/>
    <property type="match status" value="1"/>
</dbReference>
<name>A0A511UX50_9BACI</name>
<comment type="cofactor">
    <cofactor evidence="7">
        <name>Mn(2+)</name>
        <dbReference type="ChEBI" id="CHEBI:29035"/>
    </cofactor>
    <text evidence="7">For phosphodiesterase activity, probably binds 2 Mn(2+) per subunit.</text>
</comment>
<dbReference type="PIRSF" id="PIRSF026583">
    <property type="entry name" value="YybT"/>
    <property type="match status" value="1"/>
</dbReference>
<feature type="binding site" evidence="7">
    <location>
        <position position="417"/>
    </location>
    <ligand>
        <name>Mn(2+)</name>
        <dbReference type="ChEBI" id="CHEBI:29035"/>
        <label>2</label>
    </ligand>
</feature>
<evidence type="ECO:0000256" key="7">
    <source>
        <dbReference type="PIRSR" id="PIRSR026583-50"/>
    </source>
</evidence>
<keyword evidence="7" id="KW-0464">Manganese</keyword>
<evidence type="ECO:0000256" key="2">
    <source>
        <dbReference type="ARBA" id="ARBA00022475"/>
    </source>
</evidence>
<sequence>MFNNQIKSRLHLLCLSLVAFIMLGIIWYVSIILGLVMTLLLSVAIYLAIKQEKKNENEIKQHIASLSHHVEDVGEEVLLDMPIGMIIFNDDYDVEWMNPHMHQYFETDMIGKSLEDISDKLIPAINENQDDVTFKYEDHGFQAIIRKEERLLYVIDRTDQLKIETLYNNEHTVLAIIYLDNYDELTRNMDDTLKSQLNSKVTSVLNEWSRQFGLYLKRTSQEQFLAVGTNAILAELEESKFAILDEVREIDTMQNVPLTISIGIGYGHPSLPELGVMAHSSLNLALGRGGDQVAIKDETGKARFYGGKTNPIEKSTMVRARVISHALTGLVKASDYVFIMGHQVPDMDAIGSAIGILHIARANGRKGYIVIDPEDVHTGVYRLLDAIKEDEDLWSYFVTPKDAHEKITQNSLIVVVDTHRPSMVADESLLSKTDYKVVIDHHRRAEDFIDNPTLVYMEPYASSTSELVTELFEYQPKDKKLSILEASALLAGIVVDTKSFTLRTGSRTFAAASYLRSKGADTVLVQKFLKEDFESYIHRSRLIETAEIYRETIAIAKAVPGQTFGSVLIAQTADTLLTMSDISASFVISEREDGKIGVSARSLGKINVQVIMEKLGGGGHLTNAATQIEHTTVDEVEKQLKIIIDEYIEGRNES</sequence>
<dbReference type="Gene3D" id="3.90.1640.10">
    <property type="entry name" value="inorganic pyrophosphatase (n-terminal core)"/>
    <property type="match status" value="1"/>
</dbReference>
<keyword evidence="6" id="KW-0378">Hydrolase</keyword>
<proteinExistence type="inferred from homology"/>
<dbReference type="SUPFAM" id="SSF64182">
    <property type="entry name" value="DHH phosphoesterases"/>
    <property type="match status" value="1"/>
</dbReference>
<dbReference type="InterPro" id="IPR000160">
    <property type="entry name" value="GGDEF_dom"/>
</dbReference>
<dbReference type="FunFam" id="3.90.1640.10:FF:000002">
    <property type="entry name" value="Cyclic-di-AMP phosphodiesterase"/>
    <property type="match status" value="1"/>
</dbReference>
<dbReference type="InterPro" id="IPR049553">
    <property type="entry name" value="GdpP-like_PAS"/>
</dbReference>
<feature type="binding site" evidence="7">
    <location>
        <position position="441"/>
    </location>
    <ligand>
        <name>Mn(2+)</name>
        <dbReference type="ChEBI" id="CHEBI:29035"/>
        <label>2</label>
    </ligand>
</feature>
<feature type="binding site" evidence="7">
    <location>
        <position position="342"/>
    </location>
    <ligand>
        <name>Mn(2+)</name>
        <dbReference type="ChEBI" id="CHEBI:29035"/>
        <label>1</label>
    </ligand>
</feature>
<dbReference type="InterPro" id="IPR051319">
    <property type="entry name" value="Oligoribo/pAp-PDE_c-di-AMP_PDE"/>
</dbReference>
<evidence type="ECO:0000256" key="5">
    <source>
        <dbReference type="ARBA" id="ARBA00023136"/>
    </source>
</evidence>
<reference evidence="10 11" key="1">
    <citation type="submission" date="2019-07" db="EMBL/GenBank/DDBJ databases">
        <title>Whole genome shotgun sequence of Cerasibacillus quisquiliarum NBRC 102429.</title>
        <authorList>
            <person name="Hosoyama A."/>
            <person name="Uohara A."/>
            <person name="Ohji S."/>
            <person name="Ichikawa N."/>
        </authorList>
    </citation>
    <scope>NUCLEOTIDE SEQUENCE [LARGE SCALE GENOMIC DNA]</scope>
    <source>
        <strain evidence="10 11">NBRC 102429</strain>
    </source>
</reference>
<evidence type="ECO:0000256" key="1">
    <source>
        <dbReference type="ARBA" id="ARBA00004651"/>
    </source>
</evidence>
<dbReference type="GO" id="GO:0003676">
    <property type="term" value="F:nucleic acid binding"/>
    <property type="evidence" value="ECO:0007669"/>
    <property type="project" value="UniProtKB-UniRule"/>
</dbReference>
<feature type="binding site" evidence="7">
    <location>
        <position position="346"/>
    </location>
    <ligand>
        <name>Mn(2+)</name>
        <dbReference type="ChEBI" id="CHEBI:29035"/>
        <label>1</label>
    </ligand>
</feature>
<dbReference type="AlphaFoldDB" id="A0A511UX50"/>
<accession>A0A511UX50</accession>
<organism evidence="10 11">
    <name type="scientific">Cerasibacillus quisquiliarum</name>
    <dbReference type="NCBI Taxonomy" id="227865"/>
    <lineage>
        <taxon>Bacteria</taxon>
        <taxon>Bacillati</taxon>
        <taxon>Bacillota</taxon>
        <taxon>Bacilli</taxon>
        <taxon>Bacillales</taxon>
        <taxon>Bacillaceae</taxon>
        <taxon>Cerasibacillus</taxon>
    </lineage>
</organism>
<feature type="binding site" evidence="7">
    <location>
        <position position="496"/>
    </location>
    <ligand>
        <name>Mn(2+)</name>
        <dbReference type="ChEBI" id="CHEBI:29035"/>
        <label>2</label>
    </ligand>
</feature>
<feature type="binding site" evidence="7">
    <location>
        <position position="348"/>
    </location>
    <ligand>
        <name>Mn(2+)</name>
        <dbReference type="ChEBI" id="CHEBI:29035"/>
        <label>2</label>
    </ligand>
</feature>
<dbReference type="GO" id="GO:0106409">
    <property type="term" value="F:cyclic-di-AMP phosphodiesterase activity"/>
    <property type="evidence" value="ECO:0007669"/>
    <property type="project" value="RHEA"/>
</dbReference>
<comment type="subcellular location">
    <subcellularLocation>
        <location evidence="1">Cell membrane</location>
        <topology evidence="1">Multi-pass membrane protein</topology>
    </subcellularLocation>
</comment>
<dbReference type="EC" id="3.1.4.-" evidence="6"/>
<dbReference type="Gene3D" id="3.30.450.20">
    <property type="entry name" value="PAS domain"/>
    <property type="match status" value="1"/>
</dbReference>
<keyword evidence="7" id="KW-0479">Metal-binding</keyword>
<evidence type="ECO:0000259" key="9">
    <source>
        <dbReference type="PROSITE" id="PS50887"/>
    </source>
</evidence>
<dbReference type="OrthoDB" id="9759476at2"/>
<evidence type="ECO:0000256" key="3">
    <source>
        <dbReference type="ARBA" id="ARBA00022692"/>
    </source>
</evidence>
<dbReference type="Gene3D" id="3.10.310.30">
    <property type="match status" value="1"/>
</dbReference>
<keyword evidence="3 8" id="KW-0812">Transmembrane</keyword>
<keyword evidence="2 6" id="KW-1003">Cell membrane</keyword>
<dbReference type="Proteomes" id="UP000321491">
    <property type="component" value="Unassembled WGS sequence"/>
</dbReference>
<dbReference type="InterPro" id="IPR014528">
    <property type="entry name" value="GdpP/PdeA"/>
</dbReference>
<dbReference type="EMBL" id="BJXW01000013">
    <property type="protein sequence ID" value="GEN31210.1"/>
    <property type="molecule type" value="Genomic_DNA"/>
</dbReference>
<evidence type="ECO:0000256" key="6">
    <source>
        <dbReference type="PIRNR" id="PIRNR026583"/>
    </source>
</evidence>
<comment type="similarity">
    <text evidence="6">Belongs to the GdpP/PdeA phosphodiesterase family.</text>
</comment>
<evidence type="ECO:0000313" key="10">
    <source>
        <dbReference type="EMBL" id="GEN31210.1"/>
    </source>
</evidence>
<comment type="caution">
    <text evidence="10">The sequence shown here is derived from an EMBL/GenBank/DDBJ whole genome shotgun (WGS) entry which is preliminary data.</text>
</comment>
<evidence type="ECO:0000313" key="11">
    <source>
        <dbReference type="Proteomes" id="UP000321491"/>
    </source>
</evidence>
<dbReference type="GO" id="GO:0016787">
    <property type="term" value="F:hydrolase activity"/>
    <property type="evidence" value="ECO:0007669"/>
    <property type="project" value="UniProtKB-UniRule"/>
</dbReference>
<dbReference type="Pfam" id="PF01368">
    <property type="entry name" value="DHH"/>
    <property type="match status" value="1"/>
</dbReference>
<dbReference type="PANTHER" id="PTHR47618:SF2">
    <property type="entry name" value="CYCLIC-DI-AMP PHOSPHODIESTERASE GDPP"/>
    <property type="match status" value="1"/>
</dbReference>
<evidence type="ECO:0000256" key="4">
    <source>
        <dbReference type="ARBA" id="ARBA00022989"/>
    </source>
</evidence>
<feature type="domain" description="GGDEF" evidence="9">
    <location>
        <begin position="170"/>
        <end position="298"/>
    </location>
</feature>
<dbReference type="Pfam" id="PF21370">
    <property type="entry name" value="PAS_GdpP"/>
    <property type="match status" value="1"/>
</dbReference>
<comment type="catalytic activity">
    <reaction evidence="6">
        <text>3',3'-c-di-AMP + H2O = 5'-O-phosphonoadenylyl-(3'-&gt;5')-adenosine + H(+)</text>
        <dbReference type="Rhea" id="RHEA:54420"/>
        <dbReference type="ChEBI" id="CHEBI:15377"/>
        <dbReference type="ChEBI" id="CHEBI:15378"/>
        <dbReference type="ChEBI" id="CHEBI:71500"/>
        <dbReference type="ChEBI" id="CHEBI:138171"/>
    </reaction>
</comment>
<keyword evidence="11" id="KW-1185">Reference proteome</keyword>
<feature type="binding site" evidence="7">
    <location>
        <position position="417"/>
    </location>
    <ligand>
        <name>Mn(2+)</name>
        <dbReference type="ChEBI" id="CHEBI:29035"/>
        <label>1</label>
    </ligand>
</feature>
<feature type="transmembrane region" description="Helical" evidence="8">
    <location>
        <begin position="12"/>
        <end position="45"/>
    </location>
</feature>
<dbReference type="GO" id="GO:0046872">
    <property type="term" value="F:metal ion binding"/>
    <property type="evidence" value="ECO:0007669"/>
    <property type="project" value="UniProtKB-KW"/>
</dbReference>
<dbReference type="Pfam" id="PF02272">
    <property type="entry name" value="DHHA1"/>
    <property type="match status" value="1"/>
</dbReference>
<dbReference type="PROSITE" id="PS50887">
    <property type="entry name" value="GGDEF"/>
    <property type="match status" value="1"/>
</dbReference>
<keyword evidence="4 8" id="KW-1133">Transmembrane helix</keyword>
<protein>
    <recommendedName>
        <fullName evidence="6">Cyclic-di-AMP phosphodiesterase</fullName>
        <ecNumber evidence="6">3.1.4.-</ecNumber>
    </recommendedName>
</protein>
<keyword evidence="5 6" id="KW-0472">Membrane</keyword>
<evidence type="ECO:0000256" key="8">
    <source>
        <dbReference type="SAM" id="Phobius"/>
    </source>
</evidence>
<gene>
    <name evidence="10" type="primary">gdpP</name>
    <name evidence="10" type="ORF">CQU01_14480</name>
</gene>
<dbReference type="InterPro" id="IPR001667">
    <property type="entry name" value="DDH_dom"/>
</dbReference>
<dbReference type="InterPro" id="IPR038763">
    <property type="entry name" value="DHH_sf"/>
</dbReference>
<dbReference type="SMART" id="SM00267">
    <property type="entry name" value="GGDEF"/>
    <property type="match status" value="1"/>
</dbReference>
<dbReference type="PANTHER" id="PTHR47618">
    <property type="entry name" value="BIFUNCTIONAL OLIGORIBONUCLEASE AND PAP PHOSPHATASE NRNA"/>
    <property type="match status" value="1"/>
</dbReference>
<dbReference type="GO" id="GO:0005886">
    <property type="term" value="C:plasma membrane"/>
    <property type="evidence" value="ECO:0007669"/>
    <property type="project" value="UniProtKB-SubCell"/>
</dbReference>